<dbReference type="HOGENOM" id="CLU_2557911_0_0_1"/>
<organism evidence="1 2">
    <name type="scientific">Aureobasidium subglaciale (strain EXF-2481)</name>
    <name type="common">Aureobasidium pullulans var. subglaciale</name>
    <dbReference type="NCBI Taxonomy" id="1043005"/>
    <lineage>
        <taxon>Eukaryota</taxon>
        <taxon>Fungi</taxon>
        <taxon>Dikarya</taxon>
        <taxon>Ascomycota</taxon>
        <taxon>Pezizomycotina</taxon>
        <taxon>Dothideomycetes</taxon>
        <taxon>Dothideomycetidae</taxon>
        <taxon>Dothideales</taxon>
        <taxon>Saccotheciaceae</taxon>
        <taxon>Aureobasidium</taxon>
    </lineage>
</organism>
<evidence type="ECO:0000313" key="1">
    <source>
        <dbReference type="EMBL" id="KER00436.1"/>
    </source>
</evidence>
<keyword evidence="2" id="KW-1185">Reference proteome</keyword>
<dbReference type="InParanoid" id="A0A074YRX9"/>
<sequence length="82" mass="9015">MMSGCVASSNASLVQIVSCDIPSSARSDQLKSSPHPRQQSFCWRQCLCPPVTAYCRDAVLRISSYQRHSGHERDSSIADARS</sequence>
<gene>
    <name evidence="1" type="ORF">AUEXF2481DRAFT_135324</name>
</gene>
<dbReference type="RefSeq" id="XP_013348942.1">
    <property type="nucleotide sequence ID" value="XM_013493488.1"/>
</dbReference>
<dbReference type="AlphaFoldDB" id="A0A074YRX9"/>
<protein>
    <submittedName>
        <fullName evidence="1">Uncharacterized protein</fullName>
    </submittedName>
</protein>
<accession>A0A074YRX9</accession>
<dbReference type="GeneID" id="25362046"/>
<reference evidence="1 2" key="1">
    <citation type="journal article" date="2014" name="BMC Genomics">
        <title>Genome sequencing of four Aureobasidium pullulans varieties: biotechnological potential, stress tolerance, and description of new species.</title>
        <authorList>
            <person name="Gostin Ar C."/>
            <person name="Ohm R.A."/>
            <person name="Kogej T."/>
            <person name="Sonjak S."/>
            <person name="Turk M."/>
            <person name="Zajc J."/>
            <person name="Zalar P."/>
            <person name="Grube M."/>
            <person name="Sun H."/>
            <person name="Han J."/>
            <person name="Sharma A."/>
            <person name="Chiniquy J."/>
            <person name="Ngan C.Y."/>
            <person name="Lipzen A."/>
            <person name="Barry K."/>
            <person name="Grigoriev I.V."/>
            <person name="Gunde-Cimerman N."/>
        </authorList>
    </citation>
    <scope>NUCLEOTIDE SEQUENCE [LARGE SCALE GENOMIC DNA]</scope>
    <source>
        <strain evidence="1 2">EXF-2481</strain>
    </source>
</reference>
<dbReference type="EMBL" id="KL584749">
    <property type="protein sequence ID" value="KER00436.1"/>
    <property type="molecule type" value="Genomic_DNA"/>
</dbReference>
<name>A0A074YRX9_AURSE</name>
<evidence type="ECO:0000313" key="2">
    <source>
        <dbReference type="Proteomes" id="UP000030641"/>
    </source>
</evidence>
<proteinExistence type="predicted"/>
<dbReference type="Proteomes" id="UP000030641">
    <property type="component" value="Unassembled WGS sequence"/>
</dbReference>